<dbReference type="GO" id="GO:0019432">
    <property type="term" value="P:triglyceride biosynthetic process"/>
    <property type="evidence" value="ECO:0007669"/>
    <property type="project" value="UniProtKB-UniPathway"/>
</dbReference>
<dbReference type="InterPro" id="IPR004255">
    <property type="entry name" value="O-acyltransferase_WSD1_N"/>
</dbReference>
<dbReference type="EMBL" id="RJSF01000009">
    <property type="protein sequence ID" value="RNM16404.1"/>
    <property type="molecule type" value="Genomic_DNA"/>
</dbReference>
<evidence type="ECO:0000259" key="12">
    <source>
        <dbReference type="Pfam" id="PF03007"/>
    </source>
</evidence>
<dbReference type="SUPFAM" id="SSF52777">
    <property type="entry name" value="CoA-dependent acyltransferases"/>
    <property type="match status" value="1"/>
</dbReference>
<evidence type="ECO:0000259" key="13">
    <source>
        <dbReference type="Pfam" id="PF06974"/>
    </source>
</evidence>
<dbReference type="GO" id="GO:0071731">
    <property type="term" value="P:response to nitric oxide"/>
    <property type="evidence" value="ECO:0007669"/>
    <property type="project" value="TreeGrafter"/>
</dbReference>
<dbReference type="Proteomes" id="UP000279994">
    <property type="component" value="Unassembled WGS sequence"/>
</dbReference>
<keyword evidence="7 11" id="KW-0319">Glycerol metabolism</keyword>
<dbReference type="OrthoDB" id="9810950at2"/>
<keyword evidence="15" id="KW-1185">Reference proteome</keyword>
<organism evidence="14 15">
    <name type="scientific">Nocardioides pocheonensis</name>
    <dbReference type="NCBI Taxonomy" id="661485"/>
    <lineage>
        <taxon>Bacteria</taxon>
        <taxon>Bacillati</taxon>
        <taxon>Actinomycetota</taxon>
        <taxon>Actinomycetes</taxon>
        <taxon>Propionibacteriales</taxon>
        <taxon>Nocardioidaceae</taxon>
        <taxon>Nocardioides</taxon>
    </lineage>
</organism>
<dbReference type="UniPathway" id="UPA00282"/>
<dbReference type="Pfam" id="PF03007">
    <property type="entry name" value="WS_DGAT_cat"/>
    <property type="match status" value="1"/>
</dbReference>
<dbReference type="AlphaFoldDB" id="A0A3N0GVB0"/>
<dbReference type="NCBIfam" id="TIGR02946">
    <property type="entry name" value="acyl_WS_DGAT"/>
    <property type="match status" value="1"/>
</dbReference>
<comment type="catalytic activity">
    <reaction evidence="10 11">
        <text>an acyl-CoA + a 1,2-diacyl-sn-glycerol = a triacyl-sn-glycerol + CoA</text>
        <dbReference type="Rhea" id="RHEA:10868"/>
        <dbReference type="ChEBI" id="CHEBI:17815"/>
        <dbReference type="ChEBI" id="CHEBI:57287"/>
        <dbReference type="ChEBI" id="CHEBI:58342"/>
        <dbReference type="ChEBI" id="CHEBI:64615"/>
        <dbReference type="EC" id="2.3.1.20"/>
    </reaction>
</comment>
<dbReference type="PANTHER" id="PTHR31650:SF1">
    <property type="entry name" value="WAX ESTER SYNTHASE_DIACYLGLYCEROL ACYLTRANSFERASE 4-RELATED"/>
    <property type="match status" value="1"/>
</dbReference>
<dbReference type="InterPro" id="IPR014292">
    <property type="entry name" value="Acyl_transf_WS/DGAT"/>
</dbReference>
<dbReference type="InterPro" id="IPR009721">
    <property type="entry name" value="O-acyltransferase_WSD1_C"/>
</dbReference>
<dbReference type="GO" id="GO:0004144">
    <property type="term" value="F:diacylglycerol O-acyltransferase activity"/>
    <property type="evidence" value="ECO:0007669"/>
    <property type="project" value="UniProtKB-EC"/>
</dbReference>
<keyword evidence="5 11" id="KW-0444">Lipid biosynthesis</keyword>
<reference evidence="14 15" key="1">
    <citation type="submission" date="2018-11" db="EMBL/GenBank/DDBJ databases">
        <authorList>
            <person name="Li F."/>
        </authorList>
    </citation>
    <scope>NUCLEOTIDE SEQUENCE [LARGE SCALE GENOMIC DNA]</scope>
    <source>
        <strain evidence="14 15">Gsoil 818</strain>
    </source>
</reference>
<accession>A0A3N0GVB0</accession>
<dbReference type="GO" id="GO:0001666">
    <property type="term" value="P:response to hypoxia"/>
    <property type="evidence" value="ECO:0007669"/>
    <property type="project" value="TreeGrafter"/>
</dbReference>
<evidence type="ECO:0000313" key="14">
    <source>
        <dbReference type="EMBL" id="RNM16404.1"/>
    </source>
</evidence>
<dbReference type="InterPro" id="IPR045034">
    <property type="entry name" value="O-acyltransferase_WSD1-like"/>
</dbReference>
<sequence length="481" mass="51489">MDRTSALDSAFLHVENRTAALHIASLALFAGPVPTHQEVRAAIARKLPLAPRCRQRLVGVPFALGRPVWVDDPDFDLGRHVHRAAVPAPGGHAELRGLVERLLSEPLDHTAPLWEDWVLEGLADGGWALLTKVHHTMVDGIAGTDLLSTLLDASPDGDAVRGDDWHPGRAPGGVRLVADAVRDGVALRLSELTSLPQTAGAALGGGLRHPRAAAESVYAAARGLIGYATNARPTDGTSLVGPIGRDRGYAWTEVDLARVLDVHRRLGGTVNDLVLAAVTRGFRELLLARGEEPSAHKVRTLVPVSVRHPDQRGHLDNRVSAILAELPVEIADPHDRLTEVAIRMRALKDSHEAQVGEQITGIADALPALPLAAFLHLAFRMPHRNLTTVVTNVPGPTRPLYLAGRRMVATFPYVPIGDRLRSGIAVTTYDGRLLLGVTTDRDSMPDADVLVDGITAGFAELAALAGTRTGRTTHRKAKVAR</sequence>
<evidence type="ECO:0000256" key="8">
    <source>
        <dbReference type="ARBA" id="ARBA00023098"/>
    </source>
</evidence>
<comment type="caution">
    <text evidence="14">The sequence shown here is derived from an EMBL/GenBank/DDBJ whole genome shotgun (WGS) entry which is preliminary data.</text>
</comment>
<dbReference type="EC" id="2.3.1.20" evidence="4 11"/>
<evidence type="ECO:0000256" key="1">
    <source>
        <dbReference type="ARBA" id="ARBA00004771"/>
    </source>
</evidence>
<feature type="domain" description="O-acyltransferase WSD1-like N-terminal" evidence="12">
    <location>
        <begin position="5"/>
        <end position="274"/>
    </location>
</feature>
<comment type="pathway">
    <text evidence="1 11">Glycerolipid metabolism; triacylglycerol biosynthesis.</text>
</comment>
<keyword evidence="6 11" id="KW-0808">Transferase</keyword>
<evidence type="ECO:0000256" key="4">
    <source>
        <dbReference type="ARBA" id="ARBA00013244"/>
    </source>
</evidence>
<evidence type="ECO:0000256" key="10">
    <source>
        <dbReference type="ARBA" id="ARBA00048109"/>
    </source>
</evidence>
<keyword evidence="9 11" id="KW-0012">Acyltransferase</keyword>
<gene>
    <name evidence="14" type="ORF">EFL26_05535</name>
</gene>
<evidence type="ECO:0000256" key="6">
    <source>
        <dbReference type="ARBA" id="ARBA00022679"/>
    </source>
</evidence>
<protein>
    <recommendedName>
        <fullName evidence="4 11">Diacylglycerol O-acyltransferase</fullName>
        <ecNumber evidence="4 11">2.3.1.20</ecNumber>
    </recommendedName>
</protein>
<evidence type="ECO:0000256" key="5">
    <source>
        <dbReference type="ARBA" id="ARBA00022516"/>
    </source>
</evidence>
<dbReference type="Pfam" id="PF06974">
    <property type="entry name" value="WS_DGAT_C"/>
    <property type="match status" value="1"/>
</dbReference>
<evidence type="ECO:0000256" key="9">
    <source>
        <dbReference type="ARBA" id="ARBA00023315"/>
    </source>
</evidence>
<keyword evidence="8 11" id="KW-0443">Lipid metabolism</keyword>
<name>A0A3N0GVB0_9ACTN</name>
<evidence type="ECO:0000256" key="3">
    <source>
        <dbReference type="ARBA" id="ARBA00009587"/>
    </source>
</evidence>
<comment type="similarity">
    <text evidence="3 11">Belongs to the long-chain O-acyltransferase family.</text>
</comment>
<evidence type="ECO:0000256" key="11">
    <source>
        <dbReference type="RuleBase" id="RU361241"/>
    </source>
</evidence>
<dbReference type="GO" id="GO:0005886">
    <property type="term" value="C:plasma membrane"/>
    <property type="evidence" value="ECO:0007669"/>
    <property type="project" value="TreeGrafter"/>
</dbReference>
<evidence type="ECO:0000256" key="2">
    <source>
        <dbReference type="ARBA" id="ARBA00005189"/>
    </source>
</evidence>
<dbReference type="GO" id="GO:0051701">
    <property type="term" value="P:biological process involved in interaction with host"/>
    <property type="evidence" value="ECO:0007669"/>
    <property type="project" value="TreeGrafter"/>
</dbReference>
<proteinExistence type="inferred from homology"/>
<dbReference type="PANTHER" id="PTHR31650">
    <property type="entry name" value="O-ACYLTRANSFERASE (WSD1-LIKE) FAMILY PROTEIN"/>
    <property type="match status" value="1"/>
</dbReference>
<evidence type="ECO:0000313" key="15">
    <source>
        <dbReference type="Proteomes" id="UP000279994"/>
    </source>
</evidence>
<dbReference type="GO" id="GO:0006071">
    <property type="term" value="P:glycerol metabolic process"/>
    <property type="evidence" value="ECO:0007669"/>
    <property type="project" value="UniProtKB-KW"/>
</dbReference>
<dbReference type="RefSeq" id="WP_123221900.1">
    <property type="nucleotide sequence ID" value="NZ_RJSF01000009.1"/>
</dbReference>
<feature type="domain" description="O-acyltransferase WSD1 C-terminal" evidence="13">
    <location>
        <begin position="317"/>
        <end position="461"/>
    </location>
</feature>
<comment type="pathway">
    <text evidence="2">Lipid metabolism.</text>
</comment>
<evidence type="ECO:0000256" key="7">
    <source>
        <dbReference type="ARBA" id="ARBA00022798"/>
    </source>
</evidence>